<gene>
    <name evidence="3" type="ORF">PHMEG_00019531</name>
</gene>
<accession>A0A225VT82</accession>
<sequence length="187" mass="21473">MNEQIAAQAARMETLASKPRAARKAQPPKYQGSLNEDLDLWYRQFVADCDRSQVVRTWETFKAAMRKRFLPPDHEYCLREKLCKLTQLGPLHDYVSAFQDVLIQCKIPISPLELRFYFQQGLRSETAHHLREHHPATLDETIELALRFDHGAKGGNTNTATAEWMQRATCHKCKQVGHIAPNCPSTK</sequence>
<dbReference type="EMBL" id="NBNE01003318">
    <property type="protein sequence ID" value="OWZ07997.1"/>
    <property type="molecule type" value="Genomic_DNA"/>
</dbReference>
<name>A0A225VT82_9STRA</name>
<proteinExistence type="predicted"/>
<organism evidence="3 4">
    <name type="scientific">Phytophthora megakarya</name>
    <dbReference type="NCBI Taxonomy" id="4795"/>
    <lineage>
        <taxon>Eukaryota</taxon>
        <taxon>Sar</taxon>
        <taxon>Stramenopiles</taxon>
        <taxon>Oomycota</taxon>
        <taxon>Peronosporomycetes</taxon>
        <taxon>Peronosporales</taxon>
        <taxon>Peronosporaceae</taxon>
        <taxon>Phytophthora</taxon>
    </lineage>
</organism>
<evidence type="ECO:0000259" key="2">
    <source>
        <dbReference type="PROSITE" id="PS50158"/>
    </source>
</evidence>
<dbReference type="GO" id="GO:0008270">
    <property type="term" value="F:zinc ion binding"/>
    <property type="evidence" value="ECO:0007669"/>
    <property type="project" value="UniProtKB-KW"/>
</dbReference>
<dbReference type="PROSITE" id="PS50158">
    <property type="entry name" value="ZF_CCHC"/>
    <property type="match status" value="1"/>
</dbReference>
<dbReference type="Pfam" id="PF03732">
    <property type="entry name" value="Retrotrans_gag"/>
    <property type="match status" value="1"/>
</dbReference>
<dbReference type="InterPro" id="IPR001878">
    <property type="entry name" value="Znf_CCHC"/>
</dbReference>
<dbReference type="Pfam" id="PF00098">
    <property type="entry name" value="zf-CCHC"/>
    <property type="match status" value="1"/>
</dbReference>
<dbReference type="AlphaFoldDB" id="A0A225VT82"/>
<protein>
    <recommendedName>
        <fullName evidence="2">CCHC-type domain-containing protein</fullName>
    </recommendedName>
</protein>
<evidence type="ECO:0000256" key="1">
    <source>
        <dbReference type="PROSITE-ProRule" id="PRU00047"/>
    </source>
</evidence>
<dbReference type="SUPFAM" id="SSF57756">
    <property type="entry name" value="Retrovirus zinc finger-like domains"/>
    <property type="match status" value="1"/>
</dbReference>
<keyword evidence="1" id="KW-0479">Metal-binding</keyword>
<evidence type="ECO:0000313" key="4">
    <source>
        <dbReference type="Proteomes" id="UP000198211"/>
    </source>
</evidence>
<keyword evidence="4" id="KW-1185">Reference proteome</keyword>
<dbReference type="SMART" id="SM00343">
    <property type="entry name" value="ZnF_C2HC"/>
    <property type="match status" value="1"/>
</dbReference>
<keyword evidence="1" id="KW-0862">Zinc</keyword>
<evidence type="ECO:0000313" key="3">
    <source>
        <dbReference type="EMBL" id="OWZ07997.1"/>
    </source>
</evidence>
<dbReference type="Gene3D" id="4.10.60.10">
    <property type="entry name" value="Zinc finger, CCHC-type"/>
    <property type="match status" value="1"/>
</dbReference>
<reference evidence="4" key="1">
    <citation type="submission" date="2017-03" db="EMBL/GenBank/DDBJ databases">
        <title>Phytopthora megakarya and P. palmivora, two closely related causual agents of cacao black pod achieved similar genome size and gene model numbers by different mechanisms.</title>
        <authorList>
            <person name="Ali S."/>
            <person name="Shao J."/>
            <person name="Larry D.J."/>
            <person name="Kronmiller B."/>
            <person name="Shen D."/>
            <person name="Strem M.D."/>
            <person name="Melnick R.L."/>
            <person name="Guiltinan M.J."/>
            <person name="Tyler B.M."/>
            <person name="Meinhardt L.W."/>
            <person name="Bailey B.A."/>
        </authorList>
    </citation>
    <scope>NUCLEOTIDE SEQUENCE [LARGE SCALE GENOMIC DNA]</scope>
    <source>
        <strain evidence="4">zdho120</strain>
    </source>
</reference>
<dbReference type="InterPro" id="IPR005162">
    <property type="entry name" value="Retrotrans_gag_dom"/>
</dbReference>
<keyword evidence="1" id="KW-0863">Zinc-finger</keyword>
<comment type="caution">
    <text evidence="3">The sequence shown here is derived from an EMBL/GenBank/DDBJ whole genome shotgun (WGS) entry which is preliminary data.</text>
</comment>
<dbReference type="Proteomes" id="UP000198211">
    <property type="component" value="Unassembled WGS sequence"/>
</dbReference>
<dbReference type="GO" id="GO:0003676">
    <property type="term" value="F:nucleic acid binding"/>
    <property type="evidence" value="ECO:0007669"/>
    <property type="project" value="InterPro"/>
</dbReference>
<dbReference type="InterPro" id="IPR036875">
    <property type="entry name" value="Znf_CCHC_sf"/>
</dbReference>
<feature type="domain" description="CCHC-type" evidence="2">
    <location>
        <begin position="170"/>
        <end position="185"/>
    </location>
</feature>
<dbReference type="OrthoDB" id="106809at2759"/>